<feature type="non-terminal residue" evidence="2">
    <location>
        <position position="88"/>
    </location>
</feature>
<feature type="transmembrane region" description="Helical" evidence="1">
    <location>
        <begin position="12"/>
        <end position="32"/>
    </location>
</feature>
<name>A0A0F9CD82_9ZZZZ</name>
<comment type="caution">
    <text evidence="2">The sequence shown here is derived from an EMBL/GenBank/DDBJ whole genome shotgun (WGS) entry which is preliminary data.</text>
</comment>
<keyword evidence="1" id="KW-1133">Transmembrane helix</keyword>
<protein>
    <submittedName>
        <fullName evidence="2">Uncharacterized protein</fullName>
    </submittedName>
</protein>
<sequence length="88" mass="10393">MILTRRKFLQRIGYMMVGGLIVPCVPKVFYSIPAPKIQPLYSRAFSVQEIARWFNISPMMLKELPRTGTFSRFLDLQHDYVINCIRPW</sequence>
<dbReference type="EMBL" id="LAZR01044847">
    <property type="protein sequence ID" value="KKL03646.1"/>
    <property type="molecule type" value="Genomic_DNA"/>
</dbReference>
<evidence type="ECO:0000256" key="1">
    <source>
        <dbReference type="SAM" id="Phobius"/>
    </source>
</evidence>
<dbReference type="AlphaFoldDB" id="A0A0F9CD82"/>
<gene>
    <name evidence="2" type="ORF">LCGC14_2624000</name>
</gene>
<reference evidence="2" key="1">
    <citation type="journal article" date="2015" name="Nature">
        <title>Complex archaea that bridge the gap between prokaryotes and eukaryotes.</title>
        <authorList>
            <person name="Spang A."/>
            <person name="Saw J.H."/>
            <person name="Jorgensen S.L."/>
            <person name="Zaremba-Niedzwiedzka K."/>
            <person name="Martijn J."/>
            <person name="Lind A.E."/>
            <person name="van Eijk R."/>
            <person name="Schleper C."/>
            <person name="Guy L."/>
            <person name="Ettema T.J."/>
        </authorList>
    </citation>
    <scope>NUCLEOTIDE SEQUENCE</scope>
</reference>
<proteinExistence type="predicted"/>
<accession>A0A0F9CD82</accession>
<keyword evidence="1" id="KW-0812">Transmembrane</keyword>
<keyword evidence="1" id="KW-0472">Membrane</keyword>
<evidence type="ECO:0000313" key="2">
    <source>
        <dbReference type="EMBL" id="KKL03646.1"/>
    </source>
</evidence>
<organism evidence="2">
    <name type="scientific">marine sediment metagenome</name>
    <dbReference type="NCBI Taxonomy" id="412755"/>
    <lineage>
        <taxon>unclassified sequences</taxon>
        <taxon>metagenomes</taxon>
        <taxon>ecological metagenomes</taxon>
    </lineage>
</organism>